<evidence type="ECO:0000256" key="2">
    <source>
        <dbReference type="ARBA" id="ARBA00022771"/>
    </source>
</evidence>
<evidence type="ECO:0000259" key="11">
    <source>
        <dbReference type="PROSITE" id="PS51030"/>
    </source>
</evidence>
<sequence length="484" mass="55077">MDRTQEDVTPNVDAVVAAVQSSASCLVKHEQEEAILDPQGLTAPVSDDDGQDLEMDRPLRRKRRVKGQKICGVCGDHAQSHNFGALTCETCKAFFRRNAFKQKELQTCVFNSSCSITKATRRFCAPCRLKKCYSIGMDPELILGEEEKRARLTKRDREGPSPGPKWEKRYSQSSEPQSTNFRAPILSPNSTNSTASPGSSVDSGIDVGTTAGAASTSQLNYPDKGKWCRPKNALGKHFKHVAREDLPWDMQLFWPLQAEERSLLTKLTSAYQSVTTNTTMEDLEKMRQWGSFCMEKAIFALEYSMREYVEFARVIPEFKQLRQGDQIAVLKASALMWYHIRLASDFIPERRSWVNAFGAMSEVDLGNFLGDPHSVQEYAEFCEGLKFVVKNDTTLYTLMHTLVLFDPRDSKVEDRIMVNTLKDKYLVLLKHHLESQFSFLHADRYMAEIAQQILDLRQLGESSLIFYKHFQSQFRPLIAEVFAD</sequence>
<dbReference type="InterPro" id="IPR013088">
    <property type="entry name" value="Znf_NHR/GATA"/>
</dbReference>
<name>A0AAN9BRT1_9CAEN</name>
<dbReference type="SMART" id="SM00430">
    <property type="entry name" value="HOLI"/>
    <property type="match status" value="1"/>
</dbReference>
<dbReference type="PANTHER" id="PTHR24082:SF283">
    <property type="entry name" value="NUCLEAR HORMONE RECEPTOR HR96"/>
    <property type="match status" value="1"/>
</dbReference>
<dbReference type="SUPFAM" id="SSF48508">
    <property type="entry name" value="Nuclear receptor ligand-binding domain"/>
    <property type="match status" value="1"/>
</dbReference>
<feature type="compositionally biased region" description="Basic and acidic residues" evidence="10">
    <location>
        <begin position="147"/>
        <end position="170"/>
    </location>
</feature>
<dbReference type="PRINTS" id="PR00047">
    <property type="entry name" value="STROIDFINGER"/>
</dbReference>
<accession>A0AAN9BRT1</accession>
<evidence type="ECO:0000313" key="13">
    <source>
        <dbReference type="EMBL" id="KAK7110572.1"/>
    </source>
</evidence>
<dbReference type="Proteomes" id="UP001374579">
    <property type="component" value="Unassembled WGS sequence"/>
</dbReference>
<protein>
    <recommendedName>
        <fullName evidence="15">Nuclear receptor domain-containing protein</fullName>
    </recommendedName>
</protein>
<dbReference type="Pfam" id="PF00104">
    <property type="entry name" value="Hormone_recep"/>
    <property type="match status" value="1"/>
</dbReference>
<keyword evidence="5 9" id="KW-0238">DNA-binding</keyword>
<dbReference type="GO" id="GO:0030154">
    <property type="term" value="P:cell differentiation"/>
    <property type="evidence" value="ECO:0007669"/>
    <property type="project" value="TreeGrafter"/>
</dbReference>
<gene>
    <name evidence="13" type="ORF">V1264_014421</name>
</gene>
<feature type="compositionally biased region" description="Polar residues" evidence="10">
    <location>
        <begin position="171"/>
        <end position="202"/>
    </location>
</feature>
<reference evidence="13 14" key="1">
    <citation type="submission" date="2024-02" db="EMBL/GenBank/DDBJ databases">
        <title>Chromosome-scale genome assembly of the rough periwinkle Littorina saxatilis.</title>
        <authorList>
            <person name="De Jode A."/>
            <person name="Faria R."/>
            <person name="Formenti G."/>
            <person name="Sims Y."/>
            <person name="Smith T.P."/>
            <person name="Tracey A."/>
            <person name="Wood J.M.D."/>
            <person name="Zagrodzka Z.B."/>
            <person name="Johannesson K."/>
            <person name="Butlin R.K."/>
            <person name="Leder E.H."/>
        </authorList>
    </citation>
    <scope>NUCLEOTIDE SEQUENCE [LARGE SCALE GENOMIC DNA]</scope>
    <source>
        <strain evidence="13">Snail1</strain>
        <tissue evidence="13">Muscle</tissue>
    </source>
</reference>
<dbReference type="InterPro" id="IPR050234">
    <property type="entry name" value="Nuclear_hormone_rcpt_NR1"/>
</dbReference>
<dbReference type="GO" id="GO:0000122">
    <property type="term" value="P:negative regulation of transcription by RNA polymerase II"/>
    <property type="evidence" value="ECO:0007669"/>
    <property type="project" value="TreeGrafter"/>
</dbReference>
<dbReference type="Pfam" id="PF00105">
    <property type="entry name" value="zf-C4"/>
    <property type="match status" value="1"/>
</dbReference>
<dbReference type="GO" id="GO:0000978">
    <property type="term" value="F:RNA polymerase II cis-regulatory region sequence-specific DNA binding"/>
    <property type="evidence" value="ECO:0007669"/>
    <property type="project" value="TreeGrafter"/>
</dbReference>
<dbReference type="PROSITE" id="PS51843">
    <property type="entry name" value="NR_LBD"/>
    <property type="match status" value="1"/>
</dbReference>
<dbReference type="PROSITE" id="PS51257">
    <property type="entry name" value="PROKAR_LIPOPROTEIN"/>
    <property type="match status" value="1"/>
</dbReference>
<dbReference type="PROSITE" id="PS51030">
    <property type="entry name" value="NUCLEAR_REC_DBD_2"/>
    <property type="match status" value="1"/>
</dbReference>
<feature type="domain" description="NR LBD" evidence="12">
    <location>
        <begin position="259"/>
        <end position="484"/>
    </location>
</feature>
<evidence type="ECO:0008006" key="15">
    <source>
        <dbReference type="Google" id="ProtNLM"/>
    </source>
</evidence>
<dbReference type="Gene3D" id="1.10.565.10">
    <property type="entry name" value="Retinoid X Receptor"/>
    <property type="match status" value="1"/>
</dbReference>
<evidence type="ECO:0000256" key="3">
    <source>
        <dbReference type="ARBA" id="ARBA00022833"/>
    </source>
</evidence>
<keyword evidence="8 9" id="KW-0539">Nucleus</keyword>
<dbReference type="InterPro" id="IPR001723">
    <property type="entry name" value="Nuclear_hrmn_rcpt"/>
</dbReference>
<dbReference type="GO" id="GO:0005634">
    <property type="term" value="C:nucleus"/>
    <property type="evidence" value="ECO:0007669"/>
    <property type="project" value="UniProtKB-SubCell"/>
</dbReference>
<evidence type="ECO:0000259" key="12">
    <source>
        <dbReference type="PROSITE" id="PS51843"/>
    </source>
</evidence>
<keyword evidence="4 9" id="KW-0805">Transcription regulation</keyword>
<comment type="subcellular location">
    <subcellularLocation>
        <location evidence="9">Nucleus</location>
    </subcellularLocation>
</comment>
<evidence type="ECO:0000256" key="8">
    <source>
        <dbReference type="ARBA" id="ARBA00023242"/>
    </source>
</evidence>
<dbReference type="PANTHER" id="PTHR24082">
    <property type="entry name" value="NUCLEAR HORMONE RECEPTOR"/>
    <property type="match status" value="1"/>
</dbReference>
<keyword evidence="14" id="KW-1185">Reference proteome</keyword>
<evidence type="ECO:0000256" key="1">
    <source>
        <dbReference type="ARBA" id="ARBA00022723"/>
    </source>
</evidence>
<comment type="caution">
    <text evidence="13">The sequence shown here is derived from an EMBL/GenBank/DDBJ whole genome shotgun (WGS) entry which is preliminary data.</text>
</comment>
<dbReference type="PRINTS" id="PR00398">
    <property type="entry name" value="STRDHORMONER"/>
</dbReference>
<dbReference type="InterPro" id="IPR035500">
    <property type="entry name" value="NHR-like_dom_sf"/>
</dbReference>
<evidence type="ECO:0000256" key="4">
    <source>
        <dbReference type="ARBA" id="ARBA00023015"/>
    </source>
</evidence>
<dbReference type="GO" id="GO:0045944">
    <property type="term" value="P:positive regulation of transcription by RNA polymerase II"/>
    <property type="evidence" value="ECO:0007669"/>
    <property type="project" value="TreeGrafter"/>
</dbReference>
<keyword evidence="7 9" id="KW-0675">Receptor</keyword>
<comment type="similarity">
    <text evidence="9">Belongs to the nuclear hormone receptor family.</text>
</comment>
<evidence type="ECO:0000313" key="14">
    <source>
        <dbReference type="Proteomes" id="UP001374579"/>
    </source>
</evidence>
<evidence type="ECO:0000256" key="9">
    <source>
        <dbReference type="RuleBase" id="RU004334"/>
    </source>
</evidence>
<dbReference type="PROSITE" id="PS00031">
    <property type="entry name" value="NUCLEAR_REC_DBD_1"/>
    <property type="match status" value="1"/>
</dbReference>
<organism evidence="13 14">
    <name type="scientific">Littorina saxatilis</name>
    <dbReference type="NCBI Taxonomy" id="31220"/>
    <lineage>
        <taxon>Eukaryota</taxon>
        <taxon>Metazoa</taxon>
        <taxon>Spiralia</taxon>
        <taxon>Lophotrochozoa</taxon>
        <taxon>Mollusca</taxon>
        <taxon>Gastropoda</taxon>
        <taxon>Caenogastropoda</taxon>
        <taxon>Littorinimorpha</taxon>
        <taxon>Littorinoidea</taxon>
        <taxon>Littorinidae</taxon>
        <taxon>Littorina</taxon>
    </lineage>
</organism>
<evidence type="ECO:0000256" key="6">
    <source>
        <dbReference type="ARBA" id="ARBA00023163"/>
    </source>
</evidence>
<dbReference type="GO" id="GO:0004879">
    <property type="term" value="F:nuclear receptor activity"/>
    <property type="evidence" value="ECO:0007669"/>
    <property type="project" value="TreeGrafter"/>
</dbReference>
<proteinExistence type="inferred from homology"/>
<keyword evidence="6 9" id="KW-0804">Transcription</keyword>
<dbReference type="GO" id="GO:0008270">
    <property type="term" value="F:zinc ion binding"/>
    <property type="evidence" value="ECO:0007669"/>
    <property type="project" value="UniProtKB-KW"/>
</dbReference>
<feature type="domain" description="Nuclear receptor" evidence="11">
    <location>
        <begin position="68"/>
        <end position="144"/>
    </location>
</feature>
<dbReference type="InterPro" id="IPR001628">
    <property type="entry name" value="Znf_hrmn_rcpt"/>
</dbReference>
<keyword evidence="2 9" id="KW-0863">Zinc-finger</keyword>
<dbReference type="EMBL" id="JBAMIC010000003">
    <property type="protein sequence ID" value="KAK7110572.1"/>
    <property type="molecule type" value="Genomic_DNA"/>
</dbReference>
<feature type="region of interest" description="Disordered" evidence="10">
    <location>
        <begin position="147"/>
        <end position="207"/>
    </location>
</feature>
<evidence type="ECO:0000256" key="5">
    <source>
        <dbReference type="ARBA" id="ARBA00023125"/>
    </source>
</evidence>
<dbReference type="SMART" id="SM00399">
    <property type="entry name" value="ZnF_C4"/>
    <property type="match status" value="1"/>
</dbReference>
<dbReference type="SUPFAM" id="SSF57716">
    <property type="entry name" value="Glucocorticoid receptor-like (DNA-binding domain)"/>
    <property type="match status" value="1"/>
</dbReference>
<dbReference type="Gene3D" id="3.30.50.10">
    <property type="entry name" value="Erythroid Transcription Factor GATA-1, subunit A"/>
    <property type="match status" value="1"/>
</dbReference>
<dbReference type="AlphaFoldDB" id="A0AAN9BRT1"/>
<evidence type="ECO:0000256" key="7">
    <source>
        <dbReference type="ARBA" id="ARBA00023170"/>
    </source>
</evidence>
<keyword evidence="1 9" id="KW-0479">Metal-binding</keyword>
<dbReference type="InterPro" id="IPR000536">
    <property type="entry name" value="Nucl_hrmn_rcpt_lig-bd"/>
</dbReference>
<keyword evidence="3 9" id="KW-0862">Zinc</keyword>
<evidence type="ECO:0000256" key="10">
    <source>
        <dbReference type="SAM" id="MobiDB-lite"/>
    </source>
</evidence>